<dbReference type="AlphaFoldDB" id="A0A0A9DWW9"/>
<evidence type="ECO:0000313" key="1">
    <source>
        <dbReference type="EMBL" id="JAD88267.1"/>
    </source>
</evidence>
<dbReference type="EMBL" id="GBRH01209628">
    <property type="protein sequence ID" value="JAD88267.1"/>
    <property type="molecule type" value="Transcribed_RNA"/>
</dbReference>
<proteinExistence type="predicted"/>
<organism evidence="1">
    <name type="scientific">Arundo donax</name>
    <name type="common">Giant reed</name>
    <name type="synonym">Donax arundinaceus</name>
    <dbReference type="NCBI Taxonomy" id="35708"/>
    <lineage>
        <taxon>Eukaryota</taxon>
        <taxon>Viridiplantae</taxon>
        <taxon>Streptophyta</taxon>
        <taxon>Embryophyta</taxon>
        <taxon>Tracheophyta</taxon>
        <taxon>Spermatophyta</taxon>
        <taxon>Magnoliopsida</taxon>
        <taxon>Liliopsida</taxon>
        <taxon>Poales</taxon>
        <taxon>Poaceae</taxon>
        <taxon>PACMAD clade</taxon>
        <taxon>Arundinoideae</taxon>
        <taxon>Arundineae</taxon>
        <taxon>Arundo</taxon>
    </lineage>
</organism>
<name>A0A0A9DWW9_ARUDO</name>
<protein>
    <submittedName>
        <fullName evidence="1">Uncharacterized protein</fullName>
    </submittedName>
</protein>
<reference evidence="1" key="1">
    <citation type="submission" date="2014-09" db="EMBL/GenBank/DDBJ databases">
        <authorList>
            <person name="Magalhaes I.L.F."/>
            <person name="Oliveira U."/>
            <person name="Santos F.R."/>
            <person name="Vidigal T.H.D.A."/>
            <person name="Brescovit A.D."/>
            <person name="Santos A.J."/>
        </authorList>
    </citation>
    <scope>NUCLEOTIDE SEQUENCE</scope>
    <source>
        <tissue evidence="1">Shoot tissue taken approximately 20 cm above the soil surface</tissue>
    </source>
</reference>
<reference evidence="1" key="2">
    <citation type="journal article" date="2015" name="Data Brief">
        <title>Shoot transcriptome of the giant reed, Arundo donax.</title>
        <authorList>
            <person name="Barrero R.A."/>
            <person name="Guerrero F.D."/>
            <person name="Moolhuijzen P."/>
            <person name="Goolsby J.A."/>
            <person name="Tidwell J."/>
            <person name="Bellgard S.E."/>
            <person name="Bellgard M.I."/>
        </authorList>
    </citation>
    <scope>NUCLEOTIDE SEQUENCE</scope>
    <source>
        <tissue evidence="1">Shoot tissue taken approximately 20 cm above the soil surface</tissue>
    </source>
</reference>
<sequence>MQPNHLEVLPRNKPRLLPTRLDILHVLGSITLPEFHDQTLPCNELSMPYHALHKTIAISIYQNL</sequence>
<accession>A0A0A9DWW9</accession>